<evidence type="ECO:0000256" key="1">
    <source>
        <dbReference type="SAM" id="MobiDB-lite"/>
    </source>
</evidence>
<feature type="transmembrane region" description="Helical" evidence="2">
    <location>
        <begin position="74"/>
        <end position="92"/>
    </location>
</feature>
<keyword evidence="2" id="KW-0812">Transmembrane</keyword>
<dbReference type="AlphaFoldDB" id="A0A914HDV1"/>
<evidence type="ECO:0000313" key="5">
    <source>
        <dbReference type="WBParaSite" id="Gr19_v10_g16107.t1"/>
    </source>
</evidence>
<evidence type="ECO:0000256" key="3">
    <source>
        <dbReference type="SAM" id="SignalP"/>
    </source>
</evidence>
<sequence length="516" mass="56226">MPCRPLFLLLFCLSLLFFIVALKAEIENLDGPHAPSLKNFAIPIESSDQSSSACEAETGTMTVPQLRPESGFGINFWLLTASLLVFGLLEVAMSASVGKLKSKFLPLLLIFCCLSIVQSELPPQLQRAKECQEVKTLCPCGYGKCILKEWSSASPCCVANYTFEPVFTLCLDFEKVECASCGGHAKCVFVGNQKDNPVSACCPQFYKFQCCPNATKSPTVHELTATKQTTSAPFEITEKKYCKDKAKILEICKVCDFFECIPQTGFAGGACCANHYSFKCCGAAKPGASLMSTTTMTTTVSTTTIPTTTGFYVSKPDFKLNRFIKFLKLSADTCQNKSIIKAVCTECDSYRCMPNSVGFSDSGCCPEDNEYRCCSMDRLITKQPTTTSTPLCNKAIIKAVCTECDVYRCIPNIGFHGGGCCYPDHEFRCCSRDAPATQPTTAILPTTLQDVTTTTTETTTTTTEMSTTSTTETEQETLSTEPSSTAENDSGVETISSTTIFCLVMSLWAMERLLPI</sequence>
<keyword evidence="2" id="KW-1133">Transmembrane helix</keyword>
<feature type="transmembrane region" description="Helical" evidence="2">
    <location>
        <begin position="104"/>
        <end position="121"/>
    </location>
</feature>
<feature type="chain" id="PRO_5037679406" evidence="3">
    <location>
        <begin position="25"/>
        <end position="516"/>
    </location>
</feature>
<keyword evidence="3" id="KW-0732">Signal</keyword>
<keyword evidence="4" id="KW-1185">Reference proteome</keyword>
<reference evidence="5" key="1">
    <citation type="submission" date="2022-11" db="UniProtKB">
        <authorList>
            <consortium name="WormBaseParasite"/>
        </authorList>
    </citation>
    <scope>IDENTIFICATION</scope>
</reference>
<evidence type="ECO:0000313" key="4">
    <source>
        <dbReference type="Proteomes" id="UP000887572"/>
    </source>
</evidence>
<feature type="compositionally biased region" description="Low complexity" evidence="1">
    <location>
        <begin position="452"/>
        <end position="485"/>
    </location>
</feature>
<feature type="signal peptide" evidence="3">
    <location>
        <begin position="1"/>
        <end position="24"/>
    </location>
</feature>
<accession>A0A914HDV1</accession>
<dbReference type="Proteomes" id="UP000887572">
    <property type="component" value="Unplaced"/>
</dbReference>
<dbReference type="WBParaSite" id="Gr19_v10_g16107.t1">
    <property type="protein sequence ID" value="Gr19_v10_g16107.t1"/>
    <property type="gene ID" value="Gr19_v10_g16107"/>
</dbReference>
<name>A0A914HDV1_GLORO</name>
<protein>
    <submittedName>
        <fullName evidence="5">Uncharacterized protein</fullName>
    </submittedName>
</protein>
<keyword evidence="2" id="KW-0472">Membrane</keyword>
<proteinExistence type="predicted"/>
<feature type="region of interest" description="Disordered" evidence="1">
    <location>
        <begin position="452"/>
        <end position="491"/>
    </location>
</feature>
<organism evidence="4 5">
    <name type="scientific">Globodera rostochiensis</name>
    <name type="common">Golden nematode worm</name>
    <name type="synonym">Heterodera rostochiensis</name>
    <dbReference type="NCBI Taxonomy" id="31243"/>
    <lineage>
        <taxon>Eukaryota</taxon>
        <taxon>Metazoa</taxon>
        <taxon>Ecdysozoa</taxon>
        <taxon>Nematoda</taxon>
        <taxon>Chromadorea</taxon>
        <taxon>Rhabditida</taxon>
        <taxon>Tylenchina</taxon>
        <taxon>Tylenchomorpha</taxon>
        <taxon>Tylenchoidea</taxon>
        <taxon>Heteroderidae</taxon>
        <taxon>Heteroderinae</taxon>
        <taxon>Globodera</taxon>
    </lineage>
</organism>
<evidence type="ECO:0000256" key="2">
    <source>
        <dbReference type="SAM" id="Phobius"/>
    </source>
</evidence>